<dbReference type="Gene3D" id="3.30.70.1490">
    <property type="entry name" value="Cysteine protease Prp"/>
    <property type="match status" value="1"/>
</dbReference>
<dbReference type="Pfam" id="PF04327">
    <property type="entry name" value="Peptidase_Prp"/>
    <property type="match status" value="1"/>
</dbReference>
<dbReference type="CDD" id="cd16332">
    <property type="entry name" value="Prp-like"/>
    <property type="match status" value="1"/>
</dbReference>
<keyword evidence="8" id="KW-1185">Reference proteome</keyword>
<organism evidence="7 8">
    <name type="scientific">Dendrosporobacter quercicolus</name>
    <dbReference type="NCBI Taxonomy" id="146817"/>
    <lineage>
        <taxon>Bacteria</taxon>
        <taxon>Bacillati</taxon>
        <taxon>Bacillota</taxon>
        <taxon>Negativicutes</taxon>
        <taxon>Selenomonadales</taxon>
        <taxon>Sporomusaceae</taxon>
        <taxon>Dendrosporobacter</taxon>
    </lineage>
</organism>
<evidence type="ECO:0000256" key="5">
    <source>
        <dbReference type="ARBA" id="ARBA00044503"/>
    </source>
</evidence>
<dbReference type="InterPro" id="IPR036764">
    <property type="entry name" value="Peptidase_Prp_sf"/>
</dbReference>
<keyword evidence="3" id="KW-0378">Hydrolase</keyword>
<name>A0A1G9MZW3_9FIRM</name>
<evidence type="ECO:0000256" key="1">
    <source>
        <dbReference type="ARBA" id="ARBA00022517"/>
    </source>
</evidence>
<dbReference type="GO" id="GO:0042254">
    <property type="term" value="P:ribosome biogenesis"/>
    <property type="evidence" value="ECO:0007669"/>
    <property type="project" value="UniProtKB-KW"/>
</dbReference>
<dbReference type="RefSeq" id="WP_092068681.1">
    <property type="nucleotide sequence ID" value="NZ_FNHB01000001.1"/>
</dbReference>
<keyword evidence="2" id="KW-0645">Protease</keyword>
<evidence type="ECO:0000256" key="4">
    <source>
        <dbReference type="ARBA" id="ARBA00022807"/>
    </source>
</evidence>
<dbReference type="EMBL" id="FNHB01000001">
    <property type="protein sequence ID" value="SDL79759.1"/>
    <property type="molecule type" value="Genomic_DNA"/>
</dbReference>
<keyword evidence="4" id="KW-0788">Thiol protease</keyword>
<dbReference type="Proteomes" id="UP000214880">
    <property type="component" value="Unassembled WGS sequence"/>
</dbReference>
<dbReference type="InterPro" id="IPR007422">
    <property type="entry name" value="Peptidase_Prp"/>
</dbReference>
<dbReference type="PANTHER" id="PTHR39178:SF1">
    <property type="entry name" value="RIBOSOMAL-PROCESSING CYSTEINE PROTEASE PRP"/>
    <property type="match status" value="1"/>
</dbReference>
<evidence type="ECO:0000313" key="8">
    <source>
        <dbReference type="Proteomes" id="UP000214880"/>
    </source>
</evidence>
<dbReference type="GO" id="GO:0008234">
    <property type="term" value="F:cysteine-type peptidase activity"/>
    <property type="evidence" value="ECO:0007669"/>
    <property type="project" value="UniProtKB-KW"/>
</dbReference>
<dbReference type="GO" id="GO:0006508">
    <property type="term" value="P:proteolysis"/>
    <property type="evidence" value="ECO:0007669"/>
    <property type="project" value="UniProtKB-KW"/>
</dbReference>
<reference evidence="7 8" key="1">
    <citation type="submission" date="2016-10" db="EMBL/GenBank/DDBJ databases">
        <authorList>
            <person name="de Groot N.N."/>
        </authorList>
    </citation>
    <scope>NUCLEOTIDE SEQUENCE [LARGE SCALE GENOMIC DNA]</scope>
    <source>
        <strain evidence="7 8">DSM 1736</strain>
    </source>
</reference>
<dbReference type="STRING" id="146817.SAMN04488502_101852"/>
<proteinExistence type="inferred from homology"/>
<evidence type="ECO:0000256" key="3">
    <source>
        <dbReference type="ARBA" id="ARBA00022801"/>
    </source>
</evidence>
<sequence>MIKIKIFRTPDHLIEGFDVSGHANTAPHGRDIVCAAVSALTQTAVLGLEGYLQRSFQLDMANGRLKVMLEAEPDQLTGAILETMVLGLLEIEKINPQVIRISEYRR</sequence>
<evidence type="ECO:0000313" key="7">
    <source>
        <dbReference type="EMBL" id="SDL79759.1"/>
    </source>
</evidence>
<protein>
    <recommendedName>
        <fullName evidence="6">Ribosomal processing cysteine protease Prp</fullName>
    </recommendedName>
</protein>
<dbReference type="OrthoDB" id="48998at2"/>
<dbReference type="SUPFAM" id="SSF118010">
    <property type="entry name" value="TM1457-like"/>
    <property type="match status" value="1"/>
</dbReference>
<gene>
    <name evidence="7" type="ORF">SAMN04488502_101852</name>
</gene>
<accession>A0A1G9MZW3</accession>
<dbReference type="PANTHER" id="PTHR39178">
    <property type="entry name" value="HYPOTHETICAL RIBOSOME-ASSOCIATED PROTEIN"/>
    <property type="match status" value="1"/>
</dbReference>
<keyword evidence="1" id="KW-0690">Ribosome biogenesis</keyword>
<comment type="similarity">
    <text evidence="5">Belongs to the Prp family.</text>
</comment>
<evidence type="ECO:0000256" key="2">
    <source>
        <dbReference type="ARBA" id="ARBA00022670"/>
    </source>
</evidence>
<evidence type="ECO:0000256" key="6">
    <source>
        <dbReference type="ARBA" id="ARBA00044538"/>
    </source>
</evidence>
<dbReference type="AlphaFoldDB" id="A0A1G9MZW3"/>